<reference evidence="1 2" key="1">
    <citation type="journal article" date="2021" name="BMC Genomics">
        <title>Datura genome reveals duplications of psychoactive alkaloid biosynthetic genes and high mutation rate following tissue culture.</title>
        <authorList>
            <person name="Rajewski A."/>
            <person name="Carter-House D."/>
            <person name="Stajich J."/>
            <person name="Litt A."/>
        </authorList>
    </citation>
    <scope>NUCLEOTIDE SEQUENCE [LARGE SCALE GENOMIC DNA]</scope>
    <source>
        <strain evidence="1">AR-01</strain>
    </source>
</reference>
<keyword evidence="2" id="KW-1185">Reference proteome</keyword>
<feature type="non-terminal residue" evidence="1">
    <location>
        <position position="1"/>
    </location>
</feature>
<evidence type="ECO:0000313" key="2">
    <source>
        <dbReference type="Proteomes" id="UP000823775"/>
    </source>
</evidence>
<name>A0ABS8V8V0_DATST</name>
<evidence type="ECO:0000313" key="1">
    <source>
        <dbReference type="EMBL" id="MCD9643610.1"/>
    </source>
</evidence>
<dbReference type="Proteomes" id="UP000823775">
    <property type="component" value="Unassembled WGS sequence"/>
</dbReference>
<accession>A0ABS8V8V0</accession>
<sequence length="69" mass="7655">EALADKHHSPLQTLTKIAVDPLTFATFIYPSSFMSSIKYHTQIDPKQAKQACPLSFIEALGRMASNMLC</sequence>
<gene>
    <name evidence="1" type="ORF">HAX54_031213</name>
</gene>
<proteinExistence type="predicted"/>
<dbReference type="EMBL" id="JACEIK010003939">
    <property type="protein sequence ID" value="MCD9643610.1"/>
    <property type="molecule type" value="Genomic_DNA"/>
</dbReference>
<protein>
    <submittedName>
        <fullName evidence="1">Uncharacterized protein</fullName>
    </submittedName>
</protein>
<comment type="caution">
    <text evidence="1">The sequence shown here is derived from an EMBL/GenBank/DDBJ whole genome shotgun (WGS) entry which is preliminary data.</text>
</comment>
<feature type="non-terminal residue" evidence="1">
    <location>
        <position position="69"/>
    </location>
</feature>
<organism evidence="1 2">
    <name type="scientific">Datura stramonium</name>
    <name type="common">Jimsonweed</name>
    <name type="synonym">Common thornapple</name>
    <dbReference type="NCBI Taxonomy" id="4076"/>
    <lineage>
        <taxon>Eukaryota</taxon>
        <taxon>Viridiplantae</taxon>
        <taxon>Streptophyta</taxon>
        <taxon>Embryophyta</taxon>
        <taxon>Tracheophyta</taxon>
        <taxon>Spermatophyta</taxon>
        <taxon>Magnoliopsida</taxon>
        <taxon>eudicotyledons</taxon>
        <taxon>Gunneridae</taxon>
        <taxon>Pentapetalae</taxon>
        <taxon>asterids</taxon>
        <taxon>lamiids</taxon>
        <taxon>Solanales</taxon>
        <taxon>Solanaceae</taxon>
        <taxon>Solanoideae</taxon>
        <taxon>Datureae</taxon>
        <taxon>Datura</taxon>
    </lineage>
</organism>